<feature type="region of interest" description="Disordered" evidence="1">
    <location>
        <begin position="54"/>
        <end position="77"/>
    </location>
</feature>
<evidence type="ECO:0008006" key="5">
    <source>
        <dbReference type="Google" id="ProtNLM"/>
    </source>
</evidence>
<organism evidence="3 4">
    <name type="scientific">Suillus plorans</name>
    <dbReference type="NCBI Taxonomy" id="116603"/>
    <lineage>
        <taxon>Eukaryota</taxon>
        <taxon>Fungi</taxon>
        <taxon>Dikarya</taxon>
        <taxon>Basidiomycota</taxon>
        <taxon>Agaricomycotina</taxon>
        <taxon>Agaricomycetes</taxon>
        <taxon>Agaricomycetidae</taxon>
        <taxon>Boletales</taxon>
        <taxon>Suillineae</taxon>
        <taxon>Suillaceae</taxon>
        <taxon>Suillus</taxon>
    </lineage>
</organism>
<dbReference type="Proteomes" id="UP000719766">
    <property type="component" value="Unassembled WGS sequence"/>
</dbReference>
<comment type="caution">
    <text evidence="3">The sequence shown here is derived from an EMBL/GenBank/DDBJ whole genome shotgun (WGS) entry which is preliminary data.</text>
</comment>
<feature type="signal peptide" evidence="2">
    <location>
        <begin position="1"/>
        <end position="21"/>
    </location>
</feature>
<feature type="chain" id="PRO_5040474753" description="Secreted protein" evidence="2">
    <location>
        <begin position="22"/>
        <end position="92"/>
    </location>
</feature>
<evidence type="ECO:0000313" key="4">
    <source>
        <dbReference type="Proteomes" id="UP000719766"/>
    </source>
</evidence>
<reference evidence="3" key="1">
    <citation type="journal article" date="2020" name="New Phytol.">
        <title>Comparative genomics reveals dynamic genome evolution in host specialist ectomycorrhizal fungi.</title>
        <authorList>
            <person name="Lofgren L.A."/>
            <person name="Nguyen N.H."/>
            <person name="Vilgalys R."/>
            <person name="Ruytinx J."/>
            <person name="Liao H.L."/>
            <person name="Branco S."/>
            <person name="Kuo A."/>
            <person name="LaButti K."/>
            <person name="Lipzen A."/>
            <person name="Andreopoulos W."/>
            <person name="Pangilinan J."/>
            <person name="Riley R."/>
            <person name="Hundley H."/>
            <person name="Na H."/>
            <person name="Barry K."/>
            <person name="Grigoriev I.V."/>
            <person name="Stajich J.E."/>
            <person name="Kennedy P.G."/>
        </authorList>
    </citation>
    <scope>NUCLEOTIDE SEQUENCE</scope>
    <source>
        <strain evidence="3">S12</strain>
    </source>
</reference>
<dbReference type="RefSeq" id="XP_041163716.1">
    <property type="nucleotide sequence ID" value="XM_041302263.1"/>
</dbReference>
<dbReference type="AlphaFoldDB" id="A0A9P7DNN3"/>
<dbReference type="EMBL" id="JABBWE010000011">
    <property type="protein sequence ID" value="KAG1799317.1"/>
    <property type="molecule type" value="Genomic_DNA"/>
</dbReference>
<protein>
    <recommendedName>
        <fullName evidence="5">Secreted protein</fullName>
    </recommendedName>
</protein>
<keyword evidence="2" id="KW-0732">Signal</keyword>
<gene>
    <name evidence="3" type="ORF">HD556DRAFT_1346943</name>
</gene>
<dbReference type="GeneID" id="64596027"/>
<accession>A0A9P7DNN3</accession>
<sequence>MAILWNSIQALILSAAGPAVTHNSSCRLWWAAGLRIVANTPAGSDVIGGNCVHPGDGDKDGKNCNHPSDRDKDGEVDELNRLHSTCRKHLIV</sequence>
<evidence type="ECO:0000256" key="1">
    <source>
        <dbReference type="SAM" id="MobiDB-lite"/>
    </source>
</evidence>
<name>A0A9P7DNN3_9AGAM</name>
<feature type="compositionally biased region" description="Basic and acidic residues" evidence="1">
    <location>
        <begin position="55"/>
        <end position="77"/>
    </location>
</feature>
<proteinExistence type="predicted"/>
<evidence type="ECO:0000313" key="3">
    <source>
        <dbReference type="EMBL" id="KAG1799317.1"/>
    </source>
</evidence>
<evidence type="ECO:0000256" key="2">
    <source>
        <dbReference type="SAM" id="SignalP"/>
    </source>
</evidence>
<keyword evidence="4" id="KW-1185">Reference proteome</keyword>